<accession>A0A816MU66</accession>
<gene>
    <name evidence="1" type="ORF">XDN619_LOCUS4082</name>
</gene>
<evidence type="ECO:0000313" key="1">
    <source>
        <dbReference type="EMBL" id="CAF2017045.1"/>
    </source>
</evidence>
<comment type="caution">
    <text evidence="1">The sequence shown here is derived from an EMBL/GenBank/DDBJ whole genome shotgun (WGS) entry which is preliminary data.</text>
</comment>
<reference evidence="1" key="1">
    <citation type="submission" date="2021-02" db="EMBL/GenBank/DDBJ databases">
        <authorList>
            <person name="Nowell W R."/>
        </authorList>
    </citation>
    <scope>NUCLEOTIDE SEQUENCE</scope>
</reference>
<protein>
    <submittedName>
        <fullName evidence="1">Uncharacterized protein</fullName>
    </submittedName>
</protein>
<organism evidence="1 2">
    <name type="scientific">Rotaria magnacalcarata</name>
    <dbReference type="NCBI Taxonomy" id="392030"/>
    <lineage>
        <taxon>Eukaryota</taxon>
        <taxon>Metazoa</taxon>
        <taxon>Spiralia</taxon>
        <taxon>Gnathifera</taxon>
        <taxon>Rotifera</taxon>
        <taxon>Eurotatoria</taxon>
        <taxon>Bdelloidea</taxon>
        <taxon>Philodinida</taxon>
        <taxon>Philodinidae</taxon>
        <taxon>Rotaria</taxon>
    </lineage>
</organism>
<feature type="non-terminal residue" evidence="1">
    <location>
        <position position="1"/>
    </location>
</feature>
<sequence>SNDGVDQDQYAANGNAWILKNYPQINFIERVSVTDRCPYKNRFH</sequence>
<evidence type="ECO:0000313" key="2">
    <source>
        <dbReference type="Proteomes" id="UP000663887"/>
    </source>
</evidence>
<name>A0A816MU66_9BILA</name>
<dbReference type="EMBL" id="CAJNRG010000732">
    <property type="protein sequence ID" value="CAF2017045.1"/>
    <property type="molecule type" value="Genomic_DNA"/>
</dbReference>
<dbReference type="Proteomes" id="UP000663887">
    <property type="component" value="Unassembled WGS sequence"/>
</dbReference>
<proteinExistence type="predicted"/>
<dbReference type="AlphaFoldDB" id="A0A816MU66"/>